<name>A0A8J2PTY5_9HEXA</name>
<reference evidence="1" key="1">
    <citation type="submission" date="2021-06" db="EMBL/GenBank/DDBJ databases">
        <authorList>
            <person name="Hodson N. C."/>
            <person name="Mongue J. A."/>
            <person name="Jaron S. K."/>
        </authorList>
    </citation>
    <scope>NUCLEOTIDE SEQUENCE</scope>
</reference>
<feature type="non-terminal residue" evidence="1">
    <location>
        <position position="1"/>
    </location>
</feature>
<dbReference type="Proteomes" id="UP000708208">
    <property type="component" value="Unassembled WGS sequence"/>
</dbReference>
<comment type="caution">
    <text evidence="1">The sequence shown here is derived from an EMBL/GenBank/DDBJ whole genome shotgun (WGS) entry which is preliminary data.</text>
</comment>
<proteinExistence type="predicted"/>
<dbReference type="AlphaFoldDB" id="A0A8J2PTY5"/>
<protein>
    <submittedName>
        <fullName evidence="1">Uncharacterized protein</fullName>
    </submittedName>
</protein>
<keyword evidence="2" id="KW-1185">Reference proteome</keyword>
<gene>
    <name evidence="1" type="ORF">AFUS01_LOCUS37792</name>
</gene>
<organism evidence="1 2">
    <name type="scientific">Allacma fusca</name>
    <dbReference type="NCBI Taxonomy" id="39272"/>
    <lineage>
        <taxon>Eukaryota</taxon>
        <taxon>Metazoa</taxon>
        <taxon>Ecdysozoa</taxon>
        <taxon>Arthropoda</taxon>
        <taxon>Hexapoda</taxon>
        <taxon>Collembola</taxon>
        <taxon>Symphypleona</taxon>
        <taxon>Sminthuridae</taxon>
        <taxon>Allacma</taxon>
    </lineage>
</organism>
<accession>A0A8J2PTY5</accession>
<evidence type="ECO:0000313" key="2">
    <source>
        <dbReference type="Proteomes" id="UP000708208"/>
    </source>
</evidence>
<evidence type="ECO:0000313" key="1">
    <source>
        <dbReference type="EMBL" id="CAG7827831.1"/>
    </source>
</evidence>
<dbReference type="EMBL" id="CAJVCH010545054">
    <property type="protein sequence ID" value="CAG7827831.1"/>
    <property type="molecule type" value="Genomic_DNA"/>
</dbReference>
<sequence length="32" mass="3663">KYSVLLVNLIKLLSIYLKGIFCGRSKYPFQAS</sequence>